<comment type="caution">
    <text evidence="2">The sequence shown here is derived from an EMBL/GenBank/DDBJ whole genome shotgun (WGS) entry which is preliminary data.</text>
</comment>
<dbReference type="AlphaFoldDB" id="A0A9P4WFP1"/>
<keyword evidence="3" id="KW-1185">Reference proteome</keyword>
<dbReference type="Pfam" id="PF06293">
    <property type="entry name" value="Kdo"/>
    <property type="match status" value="1"/>
</dbReference>
<dbReference type="Proteomes" id="UP000758155">
    <property type="component" value="Unassembled WGS sequence"/>
</dbReference>
<gene>
    <name evidence="2" type="ORF">E8E12_000865</name>
</gene>
<organism evidence="2 3">
    <name type="scientific">Didymella heteroderae</name>
    <dbReference type="NCBI Taxonomy" id="1769908"/>
    <lineage>
        <taxon>Eukaryota</taxon>
        <taxon>Fungi</taxon>
        <taxon>Dikarya</taxon>
        <taxon>Ascomycota</taxon>
        <taxon>Pezizomycotina</taxon>
        <taxon>Dothideomycetes</taxon>
        <taxon>Pleosporomycetidae</taxon>
        <taxon>Pleosporales</taxon>
        <taxon>Pleosporineae</taxon>
        <taxon>Didymellaceae</taxon>
        <taxon>Didymella</taxon>
    </lineage>
</organism>
<dbReference type="InterPro" id="IPR011333">
    <property type="entry name" value="SKP1/BTB/POZ_sf"/>
</dbReference>
<dbReference type="Gene3D" id="3.30.710.10">
    <property type="entry name" value="Potassium Channel Kv1.1, Chain A"/>
    <property type="match status" value="1"/>
</dbReference>
<sequence length="361" mass="40789">MLLLFPVLIAEQLDKSTKAIHSLRVLHTDLELRNMLWDEHRQQLMLIDFERAQVHQPRRILGDIPPNQKSTTEANTNEAKASRNGSPDTPGSSQVNDGTVKVRLAPYTEHSIAEDSRRRQLDEYQTISAQQECAGFSLEELRLADYEQGHATSDGQRHVESAILSTRSLQRLPRTDDKTYGSHLALLIGPAIEIRVGTATSARGPVDSCVSWSLPKRLISHHSPFLAAACDRDFKERRENLIELPDDDPTVFALFVEWLYYGAYAIEPLSLPSNAGNDGVSVDAECWVLGDKLLCSNFKSYAMRRLYKQHTAKIFSRSITTDDVQFACDHSAQDSKLRELYSDPINPYLSIIPQQSWSLRR</sequence>
<feature type="region of interest" description="Disordered" evidence="1">
    <location>
        <begin position="58"/>
        <end position="99"/>
    </location>
</feature>
<dbReference type="PANTHER" id="PTHR47843:SF2">
    <property type="entry name" value="BTB DOMAIN-CONTAINING PROTEIN"/>
    <property type="match status" value="1"/>
</dbReference>
<dbReference type="CDD" id="cd18186">
    <property type="entry name" value="BTB_POZ_ZBTB_KLHL-like"/>
    <property type="match status" value="1"/>
</dbReference>
<dbReference type="Gene3D" id="1.10.510.10">
    <property type="entry name" value="Transferase(Phosphotransferase) domain 1"/>
    <property type="match status" value="1"/>
</dbReference>
<dbReference type="Gene3D" id="1.10.10.2360">
    <property type="match status" value="1"/>
</dbReference>
<reference evidence="2" key="1">
    <citation type="submission" date="2019-04" db="EMBL/GenBank/DDBJ databases">
        <title>Sequencing of skin fungus with MAO and IRED activity.</title>
        <authorList>
            <person name="Marsaioli A.J."/>
            <person name="Bonatto J.M.C."/>
            <person name="Reis Junior O."/>
        </authorList>
    </citation>
    <scope>NUCLEOTIDE SEQUENCE</scope>
    <source>
        <strain evidence="2">28M1</strain>
    </source>
</reference>
<dbReference type="SUPFAM" id="SSF54695">
    <property type="entry name" value="POZ domain"/>
    <property type="match status" value="1"/>
</dbReference>
<evidence type="ECO:0008006" key="4">
    <source>
        <dbReference type="Google" id="ProtNLM"/>
    </source>
</evidence>
<evidence type="ECO:0000256" key="1">
    <source>
        <dbReference type="SAM" id="MobiDB-lite"/>
    </source>
</evidence>
<name>A0A9P4WFP1_9PLEO</name>
<dbReference type="EMBL" id="SWKV01000245">
    <property type="protein sequence ID" value="KAF3029607.1"/>
    <property type="molecule type" value="Genomic_DNA"/>
</dbReference>
<feature type="compositionally biased region" description="Polar residues" evidence="1">
    <location>
        <begin position="67"/>
        <end position="97"/>
    </location>
</feature>
<dbReference type="InterPro" id="IPR011009">
    <property type="entry name" value="Kinase-like_dom_sf"/>
</dbReference>
<dbReference type="PANTHER" id="PTHR47843">
    <property type="entry name" value="BTB DOMAIN-CONTAINING PROTEIN-RELATED"/>
    <property type="match status" value="1"/>
</dbReference>
<dbReference type="OrthoDB" id="194443at2759"/>
<accession>A0A9P4WFP1</accession>
<evidence type="ECO:0000313" key="2">
    <source>
        <dbReference type="EMBL" id="KAF3029607.1"/>
    </source>
</evidence>
<evidence type="ECO:0000313" key="3">
    <source>
        <dbReference type="Proteomes" id="UP000758155"/>
    </source>
</evidence>
<dbReference type="SUPFAM" id="SSF56112">
    <property type="entry name" value="Protein kinase-like (PK-like)"/>
    <property type="match status" value="1"/>
</dbReference>
<proteinExistence type="predicted"/>
<protein>
    <recommendedName>
        <fullName evidence="4">BTB domain-containing protein</fullName>
    </recommendedName>
</protein>